<evidence type="ECO:0008006" key="3">
    <source>
        <dbReference type="Google" id="ProtNLM"/>
    </source>
</evidence>
<name>A0A6L5XK82_9BACT</name>
<evidence type="ECO:0000313" key="2">
    <source>
        <dbReference type="Proteomes" id="UP000477488"/>
    </source>
</evidence>
<proteinExistence type="predicted"/>
<gene>
    <name evidence="1" type="ORF">FYJ44_05865</name>
</gene>
<organism evidence="1 2">
    <name type="scientific">Desulfovibrio porci</name>
    <dbReference type="NCBI Taxonomy" id="2605782"/>
    <lineage>
        <taxon>Bacteria</taxon>
        <taxon>Pseudomonadati</taxon>
        <taxon>Thermodesulfobacteriota</taxon>
        <taxon>Desulfovibrionia</taxon>
        <taxon>Desulfovibrionales</taxon>
        <taxon>Desulfovibrionaceae</taxon>
        <taxon>Desulfovibrio</taxon>
    </lineage>
</organism>
<dbReference type="EMBL" id="VUMH01000004">
    <property type="protein sequence ID" value="MSS27584.1"/>
    <property type="molecule type" value="Genomic_DNA"/>
</dbReference>
<dbReference type="AlphaFoldDB" id="A0A6L5XK82"/>
<dbReference type="InterPro" id="IPR053842">
    <property type="entry name" value="NikA-like"/>
</dbReference>
<reference evidence="1 2" key="1">
    <citation type="submission" date="2019-09" db="EMBL/GenBank/DDBJ databases">
        <title>In-depth cultivation of the pig gut microbiome towards novel bacterial diversity and tailored functional studies.</title>
        <authorList>
            <person name="Wylensek D."/>
            <person name="Hitch T.C.A."/>
            <person name="Clavel T."/>
        </authorList>
    </citation>
    <scope>NUCLEOTIDE SEQUENCE [LARGE SCALE GENOMIC DNA]</scope>
    <source>
        <strain evidence="1 2">PG-178-WT-4</strain>
    </source>
</reference>
<accession>A0A6L5XK82</accession>
<evidence type="ECO:0000313" key="1">
    <source>
        <dbReference type="EMBL" id="MSS27584.1"/>
    </source>
</evidence>
<sequence length="108" mass="12108">MKRKDSGQSRFAARRTVRLTAAEEANLRDQAERAGLNVAEYMRRRIFGGRPITAKTDSQTIRELRRLGGLLKHHFAAVRAAGNPRSLEEMNATMSAIRQTIETLSNPS</sequence>
<comment type="caution">
    <text evidence="1">The sequence shown here is derived from an EMBL/GenBank/DDBJ whole genome shotgun (WGS) entry which is preliminary data.</text>
</comment>
<protein>
    <recommendedName>
        <fullName evidence="3">Mobilization protein</fullName>
    </recommendedName>
</protein>
<dbReference type="Pfam" id="PF21983">
    <property type="entry name" value="NikA-like"/>
    <property type="match status" value="1"/>
</dbReference>
<keyword evidence="2" id="KW-1185">Reference proteome</keyword>
<dbReference type="Proteomes" id="UP000477488">
    <property type="component" value="Unassembled WGS sequence"/>
</dbReference>